<proteinExistence type="predicted"/>
<dbReference type="STRING" id="1077348.A0A2G8RV32"/>
<feature type="region of interest" description="Disordered" evidence="1">
    <location>
        <begin position="223"/>
        <end position="320"/>
    </location>
</feature>
<feature type="compositionally biased region" description="Polar residues" evidence="1">
    <location>
        <begin position="305"/>
        <end position="316"/>
    </location>
</feature>
<evidence type="ECO:0000313" key="3">
    <source>
        <dbReference type="Proteomes" id="UP000230002"/>
    </source>
</evidence>
<dbReference type="AlphaFoldDB" id="A0A2G8RV32"/>
<evidence type="ECO:0000256" key="1">
    <source>
        <dbReference type="SAM" id="MobiDB-lite"/>
    </source>
</evidence>
<keyword evidence="3" id="KW-1185">Reference proteome</keyword>
<feature type="compositionally biased region" description="Low complexity" evidence="1">
    <location>
        <begin position="279"/>
        <end position="294"/>
    </location>
</feature>
<name>A0A2G8RV32_9APHY</name>
<dbReference type="EMBL" id="AYKW01000056">
    <property type="protein sequence ID" value="PIL25363.1"/>
    <property type="molecule type" value="Genomic_DNA"/>
</dbReference>
<feature type="region of interest" description="Disordered" evidence="1">
    <location>
        <begin position="335"/>
        <end position="435"/>
    </location>
</feature>
<gene>
    <name evidence="2" type="ORF">GSI_13253</name>
</gene>
<feature type="compositionally biased region" description="Basic and acidic residues" evidence="1">
    <location>
        <begin position="595"/>
        <end position="619"/>
    </location>
</feature>
<dbReference type="OrthoDB" id="3270311at2759"/>
<reference evidence="2 3" key="1">
    <citation type="journal article" date="2015" name="Sci. Rep.">
        <title>Chromosome-level genome map provides insights into diverse defense mechanisms in the medicinal fungus Ganoderma sinense.</title>
        <authorList>
            <person name="Zhu Y."/>
            <person name="Xu J."/>
            <person name="Sun C."/>
            <person name="Zhou S."/>
            <person name="Xu H."/>
            <person name="Nelson D.R."/>
            <person name="Qian J."/>
            <person name="Song J."/>
            <person name="Luo H."/>
            <person name="Xiang L."/>
            <person name="Li Y."/>
            <person name="Xu Z."/>
            <person name="Ji A."/>
            <person name="Wang L."/>
            <person name="Lu S."/>
            <person name="Hayward A."/>
            <person name="Sun W."/>
            <person name="Li X."/>
            <person name="Schwartz D.C."/>
            <person name="Wang Y."/>
            <person name="Chen S."/>
        </authorList>
    </citation>
    <scope>NUCLEOTIDE SEQUENCE [LARGE SCALE GENOMIC DNA]</scope>
    <source>
        <strain evidence="2 3">ZZ0214-1</strain>
    </source>
</reference>
<dbReference type="Proteomes" id="UP000230002">
    <property type="component" value="Unassembled WGS sequence"/>
</dbReference>
<feature type="region of interest" description="Disordered" evidence="1">
    <location>
        <begin position="553"/>
        <end position="635"/>
    </location>
</feature>
<feature type="compositionally biased region" description="Low complexity" evidence="1">
    <location>
        <begin position="375"/>
        <end position="409"/>
    </location>
</feature>
<feature type="compositionally biased region" description="Polar residues" evidence="1">
    <location>
        <begin position="499"/>
        <end position="511"/>
    </location>
</feature>
<accession>A0A2G8RV32</accession>
<feature type="compositionally biased region" description="Low complexity" evidence="1">
    <location>
        <begin position="453"/>
        <end position="479"/>
    </location>
</feature>
<evidence type="ECO:0000313" key="2">
    <source>
        <dbReference type="EMBL" id="PIL25363.1"/>
    </source>
</evidence>
<comment type="caution">
    <text evidence="2">The sequence shown here is derived from an EMBL/GenBank/DDBJ whole genome shotgun (WGS) entry which is preliminary data.</text>
</comment>
<feature type="region of interest" description="Disordered" evidence="1">
    <location>
        <begin position="452"/>
        <end position="536"/>
    </location>
</feature>
<protein>
    <submittedName>
        <fullName evidence="2">Uncharacterized protein</fullName>
    </submittedName>
</protein>
<feature type="compositionally biased region" description="Acidic residues" evidence="1">
    <location>
        <begin position="620"/>
        <end position="635"/>
    </location>
</feature>
<organism evidence="2 3">
    <name type="scientific">Ganoderma sinense ZZ0214-1</name>
    <dbReference type="NCBI Taxonomy" id="1077348"/>
    <lineage>
        <taxon>Eukaryota</taxon>
        <taxon>Fungi</taxon>
        <taxon>Dikarya</taxon>
        <taxon>Basidiomycota</taxon>
        <taxon>Agaricomycotina</taxon>
        <taxon>Agaricomycetes</taxon>
        <taxon>Polyporales</taxon>
        <taxon>Polyporaceae</taxon>
        <taxon>Ganoderma</taxon>
    </lineage>
</organism>
<feature type="compositionally biased region" description="Low complexity" evidence="1">
    <location>
        <begin position="253"/>
        <end position="271"/>
    </location>
</feature>
<sequence>MTPSIAPLDKAGASTRILLHDTQAHLERFGERVVQLTTGVADAKRELVAVQKLYQEDHEQLVERMIGLANRCQTELQKTIGTPAQSSELRDVLKAVEGLGKRMEALDKKVDVLSMVGQTQSQALQNLQDQQGQALAALLPLLPLLQAVPLHIENARNHVKDVVTDSKSDVQRWIMGVEDRVQQSSDALHNQLQVFLPQDPAKKGLPELPPHDQDHVSDLQRHISTPVAPGSPGICLTRGTPRFRSASQKRPRSGSPSDTSSSDPAASPSGSKRQRLGNPSGRAASTARPARPSSVTGPRRIHTPTVPTTGPPSLSHASPDLSLLPATVRSSDRLIRTPLADLDPRTPNVTGTPASIMPSVPKHQQLRGSRSTLLTRPSPSPAGAPSRTPSPQSNIHTAQARARTQARAQVLPAPAGSTMTHTHTRTPPPIIRATAPITPGAFKLPLPSLGLSRTATATPTPQLRTTTLSQAHSTSSSSSLRHPPGQRQRSARTPGEAQASRTRSNANTLRLSASRGVAVHDSSSNGDGAARVSRASERVTVTVPLPLPIGVGAGGGAAPRTPHLPADARSVAPLLPPPPPSQAAGAGNLKGKPMSLRDRRAMAMLAEDRLRDEGKRFIPLDDEEDEEDADANVAG</sequence>